<dbReference type="Proteomes" id="UP000295611">
    <property type="component" value="Unassembled WGS sequence"/>
</dbReference>
<dbReference type="InterPro" id="IPR001702">
    <property type="entry name" value="Porin_Gram-ve"/>
</dbReference>
<dbReference type="Pfam" id="PF13609">
    <property type="entry name" value="Porin_4"/>
    <property type="match status" value="1"/>
</dbReference>
<dbReference type="SUPFAM" id="SSF56935">
    <property type="entry name" value="Porins"/>
    <property type="match status" value="1"/>
</dbReference>
<evidence type="ECO:0000259" key="11">
    <source>
        <dbReference type="Pfam" id="PF13609"/>
    </source>
</evidence>
<evidence type="ECO:0000256" key="3">
    <source>
        <dbReference type="ARBA" id="ARBA00022448"/>
    </source>
</evidence>
<dbReference type="InterPro" id="IPR023614">
    <property type="entry name" value="Porin_dom_sf"/>
</dbReference>
<evidence type="ECO:0000256" key="1">
    <source>
        <dbReference type="ARBA" id="ARBA00004571"/>
    </source>
</evidence>
<dbReference type="CDD" id="cd00342">
    <property type="entry name" value="gram_neg_porins"/>
    <property type="match status" value="1"/>
</dbReference>
<evidence type="ECO:0000313" key="13">
    <source>
        <dbReference type="Proteomes" id="UP000295611"/>
    </source>
</evidence>
<dbReference type="PANTHER" id="PTHR34501">
    <property type="entry name" value="PROTEIN YDDL-RELATED"/>
    <property type="match status" value="1"/>
</dbReference>
<evidence type="ECO:0000256" key="5">
    <source>
        <dbReference type="ARBA" id="ARBA00022692"/>
    </source>
</evidence>
<keyword evidence="6" id="KW-0732">Signal</keyword>
<name>A0A4R7B5X6_9NEIS</name>
<keyword evidence="13" id="KW-1185">Reference proteome</keyword>
<dbReference type="PRINTS" id="PR00184">
    <property type="entry name" value="NEISSPPORIN"/>
</dbReference>
<comment type="subcellular location">
    <subcellularLocation>
        <location evidence="1">Cell outer membrane</location>
        <topology evidence="1">Multi-pass membrane protein</topology>
    </subcellularLocation>
</comment>
<dbReference type="GO" id="GO:0034220">
    <property type="term" value="P:monoatomic ion transmembrane transport"/>
    <property type="evidence" value="ECO:0007669"/>
    <property type="project" value="InterPro"/>
</dbReference>
<dbReference type="RefSeq" id="WP_166642229.1">
    <property type="nucleotide sequence ID" value="NZ_SNZP01000008.1"/>
</dbReference>
<evidence type="ECO:0000256" key="7">
    <source>
        <dbReference type="ARBA" id="ARBA00023065"/>
    </source>
</evidence>
<evidence type="ECO:0000256" key="2">
    <source>
        <dbReference type="ARBA" id="ARBA00011233"/>
    </source>
</evidence>
<protein>
    <submittedName>
        <fullName evidence="12">Putative porin</fullName>
    </submittedName>
</protein>
<keyword evidence="9" id="KW-0472">Membrane</keyword>
<dbReference type="InterPro" id="IPR002299">
    <property type="entry name" value="Porin_Neis"/>
</dbReference>
<feature type="domain" description="Porin" evidence="11">
    <location>
        <begin position="10"/>
        <end position="354"/>
    </location>
</feature>
<keyword evidence="4" id="KW-1134">Transmembrane beta strand</keyword>
<evidence type="ECO:0000256" key="9">
    <source>
        <dbReference type="ARBA" id="ARBA00023136"/>
    </source>
</evidence>
<comment type="caution">
    <text evidence="12">The sequence shown here is derived from an EMBL/GenBank/DDBJ whole genome shotgun (WGS) entry which is preliminary data.</text>
</comment>
<evidence type="ECO:0000313" key="12">
    <source>
        <dbReference type="EMBL" id="TDR78313.1"/>
    </source>
</evidence>
<dbReference type="GO" id="GO:0046930">
    <property type="term" value="C:pore complex"/>
    <property type="evidence" value="ECO:0007669"/>
    <property type="project" value="UniProtKB-KW"/>
</dbReference>
<dbReference type="AlphaFoldDB" id="A0A4R7B5X6"/>
<keyword evidence="8" id="KW-0626">Porin</keyword>
<dbReference type="EMBL" id="SNZP01000008">
    <property type="protein sequence ID" value="TDR78313.1"/>
    <property type="molecule type" value="Genomic_DNA"/>
</dbReference>
<dbReference type="PANTHER" id="PTHR34501:SF9">
    <property type="entry name" value="MAJOR OUTER MEMBRANE PROTEIN P.IA"/>
    <property type="match status" value="1"/>
</dbReference>
<dbReference type="Gene3D" id="2.40.160.10">
    <property type="entry name" value="Porin"/>
    <property type="match status" value="1"/>
</dbReference>
<keyword evidence="7" id="KW-0406">Ion transport</keyword>
<sequence>MRTSFIPFILLPGVALADVTLYGDLKANVSRHSYSQGAGQGHVDDAGSSFGAKGNESLGEGLKAHWQVEWDLGLDGNKKFGLNETFVGLEDADLGKLRIGYLNSALKDLYTVNQWQSGGKMVYTDQTPGQQAADNFGADGLNTFTNPGQRMKNAIRFDTPLFNGFGGNIAYGFGENRQQDSTRASDMFSLGLSYRPGAWFAAYAYQREANPCSAAPAATPAGVQSCPKQDSDVSPAYLHYLEGGYRDDLWLVALAWQQAHGYDWTDGLSGDSRSTIDIDGQARSPAQARLVTRQVALSIARTFGRYTPKLTLAHGWDQRAGGGTLKQTGYRQWIVGMDYPLSKRTIAGIAHGRQTFAAMASPAVNQRSTTFVSTSLTLSHKF</sequence>
<dbReference type="GO" id="GO:0015288">
    <property type="term" value="F:porin activity"/>
    <property type="evidence" value="ECO:0007669"/>
    <property type="project" value="UniProtKB-KW"/>
</dbReference>
<dbReference type="InterPro" id="IPR033900">
    <property type="entry name" value="Gram_neg_porin_domain"/>
</dbReference>
<dbReference type="GO" id="GO:0009279">
    <property type="term" value="C:cell outer membrane"/>
    <property type="evidence" value="ECO:0007669"/>
    <property type="project" value="UniProtKB-SubCell"/>
</dbReference>
<reference evidence="12 13" key="1">
    <citation type="submission" date="2019-03" db="EMBL/GenBank/DDBJ databases">
        <title>Genomic Encyclopedia of Type Strains, Phase III (KMG-III): the genomes of soil and plant-associated and newly described type strains.</title>
        <authorList>
            <person name="Whitman W."/>
        </authorList>
    </citation>
    <scope>NUCLEOTIDE SEQUENCE [LARGE SCALE GENOMIC DNA]</scope>
    <source>
        <strain evidence="12 13">CECT 8976</strain>
    </source>
</reference>
<gene>
    <name evidence="12" type="ORF">DFP86_10830</name>
</gene>
<dbReference type="InterPro" id="IPR050298">
    <property type="entry name" value="Gram-neg_bact_OMP"/>
</dbReference>
<evidence type="ECO:0000256" key="4">
    <source>
        <dbReference type="ARBA" id="ARBA00022452"/>
    </source>
</evidence>
<evidence type="ECO:0000256" key="8">
    <source>
        <dbReference type="ARBA" id="ARBA00023114"/>
    </source>
</evidence>
<evidence type="ECO:0000256" key="10">
    <source>
        <dbReference type="ARBA" id="ARBA00023237"/>
    </source>
</evidence>
<organism evidence="12 13">
    <name type="scientific">Paludibacterium purpuratum</name>
    <dbReference type="NCBI Taxonomy" id="1144873"/>
    <lineage>
        <taxon>Bacteria</taxon>
        <taxon>Pseudomonadati</taxon>
        <taxon>Pseudomonadota</taxon>
        <taxon>Betaproteobacteria</taxon>
        <taxon>Neisseriales</taxon>
        <taxon>Chromobacteriaceae</taxon>
        <taxon>Paludibacterium</taxon>
    </lineage>
</organism>
<dbReference type="PRINTS" id="PR00182">
    <property type="entry name" value="ECOLNEIPORIN"/>
</dbReference>
<keyword evidence="5" id="KW-0812">Transmembrane</keyword>
<accession>A0A4R7B5X6</accession>
<evidence type="ECO:0000256" key="6">
    <source>
        <dbReference type="ARBA" id="ARBA00022729"/>
    </source>
</evidence>
<comment type="subunit">
    <text evidence="2">Homotrimer.</text>
</comment>
<keyword evidence="10" id="KW-0998">Cell outer membrane</keyword>
<keyword evidence="3" id="KW-0813">Transport</keyword>
<proteinExistence type="predicted"/>